<sequence>MRYVPFRALFKHPYEINQQHHCNIRDDARDWIRRVGPDQVQHRGNKVRTIDQQGGDDSGLLLPHDKVDGYEHLKLCYDASKGRFIQIQGH</sequence>
<comment type="caution">
    <text evidence="1">The sequence shown here is derived from an EMBL/GenBank/DDBJ whole genome shotgun (WGS) entry which is preliminary data.</text>
</comment>
<dbReference type="EMBL" id="VSSQ01003247">
    <property type="protein sequence ID" value="MPM19800.1"/>
    <property type="molecule type" value="Genomic_DNA"/>
</dbReference>
<name>A0A644XUA9_9ZZZZ</name>
<reference evidence="1" key="1">
    <citation type="submission" date="2019-08" db="EMBL/GenBank/DDBJ databases">
        <authorList>
            <person name="Kucharzyk K."/>
            <person name="Murdoch R.W."/>
            <person name="Higgins S."/>
            <person name="Loffler F."/>
        </authorList>
    </citation>
    <scope>NUCLEOTIDE SEQUENCE</scope>
</reference>
<gene>
    <name evidence="1" type="ORF">SDC9_66226</name>
</gene>
<dbReference type="AlphaFoldDB" id="A0A644XUA9"/>
<accession>A0A644XUA9</accession>
<organism evidence="1">
    <name type="scientific">bioreactor metagenome</name>
    <dbReference type="NCBI Taxonomy" id="1076179"/>
    <lineage>
        <taxon>unclassified sequences</taxon>
        <taxon>metagenomes</taxon>
        <taxon>ecological metagenomes</taxon>
    </lineage>
</organism>
<proteinExistence type="predicted"/>
<evidence type="ECO:0000313" key="1">
    <source>
        <dbReference type="EMBL" id="MPM19800.1"/>
    </source>
</evidence>
<protein>
    <submittedName>
        <fullName evidence="1">Uncharacterized protein</fullName>
    </submittedName>
</protein>